<proteinExistence type="predicted"/>
<evidence type="ECO:0000313" key="3">
    <source>
        <dbReference type="Proteomes" id="UP000657592"/>
    </source>
</evidence>
<dbReference type="Proteomes" id="UP000657592">
    <property type="component" value="Unassembled WGS sequence"/>
</dbReference>
<keyword evidence="2" id="KW-0378">Hydrolase</keyword>
<dbReference type="SUPFAM" id="SSF56601">
    <property type="entry name" value="beta-lactamase/transpeptidase-like"/>
    <property type="match status" value="1"/>
</dbReference>
<dbReference type="PANTHER" id="PTHR43283">
    <property type="entry name" value="BETA-LACTAMASE-RELATED"/>
    <property type="match status" value="1"/>
</dbReference>
<dbReference type="Gene3D" id="3.40.710.10">
    <property type="entry name" value="DD-peptidase/beta-lactamase superfamily"/>
    <property type="match status" value="1"/>
</dbReference>
<dbReference type="EMBL" id="BMJY01000008">
    <property type="protein sequence ID" value="GGH45192.1"/>
    <property type="molecule type" value="Genomic_DNA"/>
</dbReference>
<evidence type="ECO:0000313" key="2">
    <source>
        <dbReference type="EMBL" id="GGH45192.1"/>
    </source>
</evidence>
<dbReference type="InterPro" id="IPR050789">
    <property type="entry name" value="Diverse_Enzym_Activities"/>
</dbReference>
<keyword evidence="3" id="KW-1185">Reference proteome</keyword>
<dbReference type="Pfam" id="PF00144">
    <property type="entry name" value="Beta-lactamase"/>
    <property type="match status" value="1"/>
</dbReference>
<accession>A0A917IEL1</accession>
<dbReference type="RefSeq" id="WP_188756183.1">
    <property type="nucleotide sequence ID" value="NZ_BMJY01000008.1"/>
</dbReference>
<organism evidence="2 3">
    <name type="scientific">Microbacterium album</name>
    <dbReference type="NCBI Taxonomy" id="2053191"/>
    <lineage>
        <taxon>Bacteria</taxon>
        <taxon>Bacillati</taxon>
        <taxon>Actinomycetota</taxon>
        <taxon>Actinomycetes</taxon>
        <taxon>Micrococcales</taxon>
        <taxon>Microbacteriaceae</taxon>
        <taxon>Microbacterium</taxon>
    </lineage>
</organism>
<dbReference type="InterPro" id="IPR001466">
    <property type="entry name" value="Beta-lactam-related"/>
</dbReference>
<dbReference type="GO" id="GO:0016787">
    <property type="term" value="F:hydrolase activity"/>
    <property type="evidence" value="ECO:0007669"/>
    <property type="project" value="UniProtKB-KW"/>
</dbReference>
<dbReference type="PANTHER" id="PTHR43283:SF3">
    <property type="entry name" value="BETA-LACTAMASE FAMILY PROTEIN (AFU_ORTHOLOGUE AFUA_5G07500)"/>
    <property type="match status" value="1"/>
</dbReference>
<gene>
    <name evidence="2" type="primary">ampC</name>
    <name evidence="2" type="ORF">GCM10010921_20390</name>
</gene>
<dbReference type="InterPro" id="IPR012338">
    <property type="entry name" value="Beta-lactam/transpept-like"/>
</dbReference>
<reference evidence="2" key="2">
    <citation type="submission" date="2020-09" db="EMBL/GenBank/DDBJ databases">
        <authorList>
            <person name="Sun Q."/>
            <person name="Zhou Y."/>
        </authorList>
    </citation>
    <scope>NUCLEOTIDE SEQUENCE</scope>
    <source>
        <strain evidence="2">CGMCC 1.15794</strain>
    </source>
</reference>
<reference evidence="2" key="1">
    <citation type="journal article" date="2014" name="Int. J. Syst. Evol. Microbiol.">
        <title>Complete genome sequence of Corynebacterium casei LMG S-19264T (=DSM 44701T), isolated from a smear-ripened cheese.</title>
        <authorList>
            <consortium name="US DOE Joint Genome Institute (JGI-PGF)"/>
            <person name="Walter F."/>
            <person name="Albersmeier A."/>
            <person name="Kalinowski J."/>
            <person name="Ruckert C."/>
        </authorList>
    </citation>
    <scope>NUCLEOTIDE SEQUENCE</scope>
    <source>
        <strain evidence="2">CGMCC 1.15794</strain>
    </source>
</reference>
<protein>
    <submittedName>
        <fullName evidence="2">Serine hydrolase</fullName>
    </submittedName>
</protein>
<dbReference type="AlphaFoldDB" id="A0A917IEL1"/>
<evidence type="ECO:0000259" key="1">
    <source>
        <dbReference type="Pfam" id="PF00144"/>
    </source>
</evidence>
<feature type="domain" description="Beta-lactamase-related" evidence="1">
    <location>
        <begin position="27"/>
        <end position="343"/>
    </location>
</feature>
<sequence length="474" mass="49761">MANTQTDTPAVLPGELRSWLADELPRLIEAHGVPGAAAGVLVGGEIVDVAAGVLNLSTRVEADTDSLFQIGSITKVWTATLVTQLVDEGLLDLDAPVREYLPDFRVADESAAAAITTRQLLSHRAGFEGDLFTDTGRGDDCVEKFVSGLAGMPQLFEPGGQFSYNNAGYVLLGRLVEVLRGKPYDQALTEHLIQPLGLTHTAPGPYEAILHRVAQGHIATGEDGALVAAPVWALARSNAPAGSSLAMRAADLLAFARMHVEGGAAADGGRVLSRESVAAMQEPAVEVPYIGLLGEAWGLGWEIDETPVGRMVSHDGSTIGQNAFLRVIPELGVAVTLLTNGGDVYALSRALFDAVFDRLTGTRVLAPAPDPADAGPDPDAETAARFVGTYSASVMDVVVTQDDDGALWLQPSIKGELAALAPAQPAERVAPYGEHGLIQVEGTGGVHVVYAFLDPGDDGRYRFIHTSRALPRSA</sequence>
<comment type="caution">
    <text evidence="2">The sequence shown here is derived from an EMBL/GenBank/DDBJ whole genome shotgun (WGS) entry which is preliminary data.</text>
</comment>
<name>A0A917IEL1_9MICO</name>